<dbReference type="OrthoDB" id="10042665at2759"/>
<dbReference type="PANTHER" id="PTHR46411">
    <property type="entry name" value="FAMILY ATPASE, PUTATIVE-RELATED"/>
    <property type="match status" value="1"/>
</dbReference>
<sequence length="99" mass="11651">MTTNRVKNIDPAFQSRIQAWIKRIWRRMLEKAWKNFLSRTEDQENHHQITDAEFDKLADANINGRQIKNVLKTAKLLTSYKNGLLKFEHARTVISVEGN</sequence>
<dbReference type="RefSeq" id="XP_001597559.1">
    <property type="nucleotide sequence ID" value="XM_001597509.1"/>
</dbReference>
<gene>
    <name evidence="1" type="ORF">sscle_01g006340</name>
</gene>
<dbReference type="InterPro" id="IPR027417">
    <property type="entry name" value="P-loop_NTPase"/>
</dbReference>
<dbReference type="PANTHER" id="PTHR46411:SF3">
    <property type="entry name" value="AAA+ ATPASE DOMAIN-CONTAINING PROTEIN"/>
    <property type="match status" value="1"/>
</dbReference>
<dbReference type="EMBL" id="CP017814">
    <property type="protein sequence ID" value="APA05864.1"/>
    <property type="molecule type" value="Genomic_DNA"/>
</dbReference>
<protein>
    <submittedName>
        <fullName evidence="1">Uncharacterized protein</fullName>
    </submittedName>
</protein>
<accession>A0A1D9PT28</accession>
<dbReference type="Proteomes" id="UP000177798">
    <property type="component" value="Chromosome 1"/>
</dbReference>
<proteinExistence type="predicted"/>
<evidence type="ECO:0000313" key="2">
    <source>
        <dbReference type="Proteomes" id="UP000177798"/>
    </source>
</evidence>
<evidence type="ECO:0000313" key="1">
    <source>
        <dbReference type="EMBL" id="APA05864.1"/>
    </source>
</evidence>
<dbReference type="VEuPathDB" id="FungiDB:sscle_01g006340"/>
<organism evidence="1 2">
    <name type="scientific">Sclerotinia sclerotiorum (strain ATCC 18683 / 1980 / Ss-1)</name>
    <name type="common">White mold</name>
    <name type="synonym">Whetzelinia sclerotiorum</name>
    <dbReference type="NCBI Taxonomy" id="665079"/>
    <lineage>
        <taxon>Eukaryota</taxon>
        <taxon>Fungi</taxon>
        <taxon>Dikarya</taxon>
        <taxon>Ascomycota</taxon>
        <taxon>Pezizomycotina</taxon>
        <taxon>Leotiomycetes</taxon>
        <taxon>Helotiales</taxon>
        <taxon>Sclerotiniaceae</taxon>
        <taxon>Sclerotinia</taxon>
    </lineage>
</organism>
<reference evidence="2" key="1">
    <citation type="journal article" date="2017" name="Genome Biol. Evol.">
        <title>The complete genome sequence of the phytopathogenic fungus Sclerotinia sclerotiorum reveals insights into the genome architecture of broad host range pathogens.</title>
        <authorList>
            <person name="Derbyshire M."/>
            <person name="Denton-Giles M."/>
            <person name="Hegedus D."/>
            <person name="Seifbarghy S."/>
            <person name="Rollins J."/>
            <person name="van Kan J."/>
            <person name="Seidl M.F."/>
            <person name="Faino L."/>
            <person name="Mbengue M."/>
            <person name="Navaud O."/>
            <person name="Raffaele S."/>
            <person name="Hammond-Kosack K."/>
            <person name="Heard S."/>
            <person name="Oliver R."/>
        </authorList>
    </citation>
    <scope>NUCLEOTIDE SEQUENCE [LARGE SCALE GENOMIC DNA]</scope>
    <source>
        <strain evidence="2">ATCC 18683 / 1980 / Ss-1</strain>
    </source>
</reference>
<dbReference type="SUPFAM" id="SSF52540">
    <property type="entry name" value="P-loop containing nucleoside triphosphate hydrolases"/>
    <property type="match status" value="1"/>
</dbReference>
<dbReference type="KEGG" id="ssl:SS1G_01753"/>
<dbReference type="AlphaFoldDB" id="A0A1D9PT28"/>
<name>A0A1D9PT28_SCLS1</name>